<dbReference type="Proteomes" id="UP000054805">
    <property type="component" value="Unassembled WGS sequence"/>
</dbReference>
<dbReference type="EMBL" id="JYDS01000013">
    <property type="protein sequence ID" value="KRZ32865.1"/>
    <property type="molecule type" value="Genomic_DNA"/>
</dbReference>
<reference evidence="4 5" key="1">
    <citation type="submission" date="2015-01" db="EMBL/GenBank/DDBJ databases">
        <title>Evolution of Trichinella species and genotypes.</title>
        <authorList>
            <person name="Korhonen P.K."/>
            <person name="Edoardo P."/>
            <person name="Giuseppe L.R."/>
            <person name="Gasser R.B."/>
        </authorList>
    </citation>
    <scope>NUCLEOTIDE SEQUENCE [LARGE SCALE GENOMIC DNA]</scope>
    <source>
        <strain evidence="1">ISS13</strain>
        <strain evidence="3">ISS176</strain>
        <strain evidence="2">ISS588</strain>
    </source>
</reference>
<dbReference type="AlphaFoldDB" id="A0A0V1KGK8"/>
<gene>
    <name evidence="1" type="ORF">T4A_2625</name>
    <name evidence="2" type="ORF">T4B_14191</name>
    <name evidence="3" type="ORF">T4C_11212</name>
</gene>
<proteinExistence type="predicted"/>
<name>A0A0V1KGK8_TRIPS</name>
<dbReference type="EMBL" id="JYDV01000001">
    <property type="protein sequence ID" value="KRZ46365.1"/>
    <property type="molecule type" value="Genomic_DNA"/>
</dbReference>
<accession>A0A0V1KGK8</accession>
<protein>
    <submittedName>
        <fullName evidence="3">Uncharacterized protein</fullName>
    </submittedName>
</protein>
<organism evidence="3 6">
    <name type="scientific">Trichinella pseudospiralis</name>
    <name type="common">Parasitic roundworm</name>
    <dbReference type="NCBI Taxonomy" id="6337"/>
    <lineage>
        <taxon>Eukaryota</taxon>
        <taxon>Metazoa</taxon>
        <taxon>Ecdysozoa</taxon>
        <taxon>Nematoda</taxon>
        <taxon>Enoplea</taxon>
        <taxon>Dorylaimia</taxon>
        <taxon>Trichinellida</taxon>
        <taxon>Trichinellidae</taxon>
        <taxon>Trichinella</taxon>
    </lineage>
</organism>
<dbReference type="EMBL" id="JYDR01000003">
    <property type="protein sequence ID" value="KRY78660.1"/>
    <property type="molecule type" value="Genomic_DNA"/>
</dbReference>
<keyword evidence="5" id="KW-1185">Reference proteome</keyword>
<evidence type="ECO:0000313" key="5">
    <source>
        <dbReference type="Proteomes" id="UP000054805"/>
    </source>
</evidence>
<comment type="caution">
    <text evidence="3">The sequence shown here is derived from an EMBL/GenBank/DDBJ whole genome shotgun (WGS) entry which is preliminary data.</text>
</comment>
<evidence type="ECO:0000313" key="3">
    <source>
        <dbReference type="EMBL" id="KRZ46365.1"/>
    </source>
</evidence>
<evidence type="ECO:0000313" key="6">
    <source>
        <dbReference type="Proteomes" id="UP000054826"/>
    </source>
</evidence>
<evidence type="ECO:0000313" key="1">
    <source>
        <dbReference type="EMBL" id="KRY78660.1"/>
    </source>
</evidence>
<evidence type="ECO:0000313" key="2">
    <source>
        <dbReference type="EMBL" id="KRZ32865.1"/>
    </source>
</evidence>
<evidence type="ECO:0000313" key="4">
    <source>
        <dbReference type="Proteomes" id="UP000054632"/>
    </source>
</evidence>
<dbReference type="Proteomes" id="UP000054632">
    <property type="component" value="Unassembled WGS sequence"/>
</dbReference>
<dbReference type="Proteomes" id="UP000054826">
    <property type="component" value="Unassembled WGS sequence"/>
</dbReference>
<sequence>MKPHQTDTEIDHLSARTVLAITSSQISSSVNIATRLDKKILNKMIAAKKSLYLLPFDCAVDIISR</sequence>